<evidence type="ECO:0000256" key="5">
    <source>
        <dbReference type="ARBA" id="ARBA00023163"/>
    </source>
</evidence>
<evidence type="ECO:0000313" key="7">
    <source>
        <dbReference type="EMBL" id="MCG5072353.1"/>
    </source>
</evidence>
<reference evidence="7" key="1">
    <citation type="submission" date="2022-01" db="EMBL/GenBank/DDBJ databases">
        <title>Genome sequence and assembly of Parabukholderia sp. RG36.</title>
        <authorList>
            <person name="Chhetri G."/>
        </authorList>
    </citation>
    <scope>NUCLEOTIDE SEQUENCE</scope>
    <source>
        <strain evidence="7">RG36</strain>
    </source>
</reference>
<dbReference type="GO" id="GO:0005737">
    <property type="term" value="C:cytoplasm"/>
    <property type="evidence" value="ECO:0007669"/>
    <property type="project" value="UniProtKB-SubCell"/>
</dbReference>
<sequence>MNIGEAAKASGVSAKMIRYYESIELMRSPGRTESGYRIYAQEDVYILRFIRHARHLGFSVEQIRQLLALWLDRDRASSAVKAIALQHIDELDLRIAELCTMRDTLMHLAEHCAGNQRPDCPILDELGE</sequence>
<keyword evidence="3" id="KW-0805">Transcription regulation</keyword>
<dbReference type="Proteomes" id="UP001139308">
    <property type="component" value="Unassembled WGS sequence"/>
</dbReference>
<dbReference type="GO" id="GO:0045893">
    <property type="term" value="P:positive regulation of DNA-templated transcription"/>
    <property type="evidence" value="ECO:0007669"/>
    <property type="project" value="InterPro"/>
</dbReference>
<evidence type="ECO:0000256" key="3">
    <source>
        <dbReference type="ARBA" id="ARBA00023015"/>
    </source>
</evidence>
<organism evidence="7 8">
    <name type="scientific">Paraburkholderia tagetis</name>
    <dbReference type="NCBI Taxonomy" id="2913261"/>
    <lineage>
        <taxon>Bacteria</taxon>
        <taxon>Pseudomonadati</taxon>
        <taxon>Pseudomonadota</taxon>
        <taxon>Betaproteobacteria</taxon>
        <taxon>Burkholderiales</taxon>
        <taxon>Burkholderiaceae</taxon>
        <taxon>Paraburkholderia</taxon>
    </lineage>
</organism>
<dbReference type="Pfam" id="PF09278">
    <property type="entry name" value="MerR-DNA-bind"/>
    <property type="match status" value="1"/>
</dbReference>
<dbReference type="RefSeq" id="WP_238462144.1">
    <property type="nucleotide sequence ID" value="NZ_JAKLJA010000002.1"/>
</dbReference>
<dbReference type="InterPro" id="IPR009061">
    <property type="entry name" value="DNA-bd_dom_put_sf"/>
</dbReference>
<dbReference type="InterPro" id="IPR047057">
    <property type="entry name" value="MerR_fam"/>
</dbReference>
<comment type="subcellular location">
    <subcellularLocation>
        <location evidence="1">Cytoplasm</location>
    </subcellularLocation>
</comment>
<dbReference type="CDD" id="cd01108">
    <property type="entry name" value="HTH_CueR"/>
    <property type="match status" value="1"/>
</dbReference>
<dbReference type="AlphaFoldDB" id="A0A9X1UFV2"/>
<keyword evidence="8" id="KW-1185">Reference proteome</keyword>
<protein>
    <submittedName>
        <fullName evidence="7">Cu(I)-responsive transcriptional regulator</fullName>
    </submittedName>
</protein>
<evidence type="ECO:0000259" key="6">
    <source>
        <dbReference type="PROSITE" id="PS50937"/>
    </source>
</evidence>
<dbReference type="Gene3D" id="1.10.1660.10">
    <property type="match status" value="1"/>
</dbReference>
<dbReference type="GO" id="GO:0005507">
    <property type="term" value="F:copper ion binding"/>
    <property type="evidence" value="ECO:0007669"/>
    <property type="project" value="InterPro"/>
</dbReference>
<dbReference type="NCBIfam" id="TIGR02044">
    <property type="entry name" value="CueR"/>
    <property type="match status" value="1"/>
</dbReference>
<dbReference type="PRINTS" id="PR00040">
    <property type="entry name" value="HTHMERR"/>
</dbReference>
<evidence type="ECO:0000313" key="8">
    <source>
        <dbReference type="Proteomes" id="UP001139308"/>
    </source>
</evidence>
<dbReference type="SUPFAM" id="SSF46955">
    <property type="entry name" value="Putative DNA-binding domain"/>
    <property type="match status" value="1"/>
</dbReference>
<dbReference type="PANTHER" id="PTHR30204:SF94">
    <property type="entry name" value="HEAVY METAL-DEPENDENT TRANSCRIPTIONAL REGULATOR HI_0293-RELATED"/>
    <property type="match status" value="1"/>
</dbReference>
<name>A0A9X1UFV2_9BURK</name>
<keyword evidence="2" id="KW-0963">Cytoplasm</keyword>
<keyword evidence="5" id="KW-0804">Transcription</keyword>
<dbReference type="GO" id="GO:0003700">
    <property type="term" value="F:DNA-binding transcription factor activity"/>
    <property type="evidence" value="ECO:0007669"/>
    <property type="project" value="InterPro"/>
</dbReference>
<dbReference type="EMBL" id="JAKLJA010000002">
    <property type="protein sequence ID" value="MCG5072353.1"/>
    <property type="molecule type" value="Genomic_DNA"/>
</dbReference>
<dbReference type="GO" id="GO:0003677">
    <property type="term" value="F:DNA binding"/>
    <property type="evidence" value="ECO:0007669"/>
    <property type="project" value="UniProtKB-KW"/>
</dbReference>
<dbReference type="InterPro" id="IPR011789">
    <property type="entry name" value="CueR"/>
</dbReference>
<dbReference type="SMART" id="SM00422">
    <property type="entry name" value="HTH_MERR"/>
    <property type="match status" value="1"/>
</dbReference>
<proteinExistence type="predicted"/>
<gene>
    <name evidence="7" type="primary">cueR</name>
    <name evidence="7" type="ORF">L5014_03060</name>
</gene>
<dbReference type="PROSITE" id="PS50937">
    <property type="entry name" value="HTH_MERR_2"/>
    <property type="match status" value="1"/>
</dbReference>
<evidence type="ECO:0000256" key="1">
    <source>
        <dbReference type="ARBA" id="ARBA00004496"/>
    </source>
</evidence>
<evidence type="ECO:0000256" key="4">
    <source>
        <dbReference type="ARBA" id="ARBA00023125"/>
    </source>
</evidence>
<comment type="caution">
    <text evidence="7">The sequence shown here is derived from an EMBL/GenBank/DDBJ whole genome shotgun (WGS) entry which is preliminary data.</text>
</comment>
<dbReference type="InterPro" id="IPR000551">
    <property type="entry name" value="MerR-type_HTH_dom"/>
</dbReference>
<accession>A0A9X1UFV2</accession>
<dbReference type="Pfam" id="PF00376">
    <property type="entry name" value="MerR"/>
    <property type="match status" value="1"/>
</dbReference>
<evidence type="ECO:0000256" key="2">
    <source>
        <dbReference type="ARBA" id="ARBA00022490"/>
    </source>
</evidence>
<dbReference type="InterPro" id="IPR015358">
    <property type="entry name" value="Tscrpt_reg_MerR_DNA-bd"/>
</dbReference>
<dbReference type="PANTHER" id="PTHR30204">
    <property type="entry name" value="REDOX-CYCLING DRUG-SENSING TRANSCRIPTIONAL ACTIVATOR SOXR"/>
    <property type="match status" value="1"/>
</dbReference>
<feature type="domain" description="HTH merR-type" evidence="6">
    <location>
        <begin position="1"/>
        <end position="69"/>
    </location>
</feature>
<keyword evidence="4" id="KW-0238">DNA-binding</keyword>